<keyword evidence="2" id="KW-1185">Reference proteome</keyword>
<evidence type="ECO:0000313" key="2">
    <source>
        <dbReference type="Proteomes" id="UP000619536"/>
    </source>
</evidence>
<comment type="caution">
    <text evidence="1">The sequence shown here is derived from an EMBL/GenBank/DDBJ whole genome shotgun (WGS) entry which is preliminary data.</text>
</comment>
<proteinExistence type="predicted"/>
<dbReference type="EMBL" id="BMDH01000003">
    <property type="protein sequence ID" value="GGI14692.1"/>
    <property type="molecule type" value="Genomic_DNA"/>
</dbReference>
<accession>A0A8J3EYX4</accession>
<dbReference type="Proteomes" id="UP000619536">
    <property type="component" value="Unassembled WGS sequence"/>
</dbReference>
<gene>
    <name evidence="1" type="ORF">GCM10007377_12190</name>
</gene>
<dbReference type="AlphaFoldDB" id="A0A8J3EYX4"/>
<sequence>MSTGFSVPLFDLAADLRAYLPQVEPDLDAFHTVVRGDWSMDEVIVFAYLVGVRDYNVMLTRFVADNGADLASVRQLTTAIRAAVGSRFTVERKD</sequence>
<protein>
    <submittedName>
        <fullName evidence="1">Uncharacterized protein</fullName>
    </submittedName>
</protein>
<organism evidence="1 2">
    <name type="scientific">Galliscardovia ingluviei</name>
    <dbReference type="NCBI Taxonomy" id="1769422"/>
    <lineage>
        <taxon>Bacteria</taxon>
        <taxon>Bacillati</taxon>
        <taxon>Actinomycetota</taxon>
        <taxon>Actinomycetes</taxon>
        <taxon>Bifidobacteriales</taxon>
        <taxon>Bifidobacteriaceae</taxon>
        <taxon>Galliscardovia</taxon>
    </lineage>
</organism>
<evidence type="ECO:0000313" key="1">
    <source>
        <dbReference type="EMBL" id="GGI14692.1"/>
    </source>
</evidence>
<name>A0A8J3EYX4_9BIFI</name>
<reference evidence="1" key="2">
    <citation type="submission" date="2020-09" db="EMBL/GenBank/DDBJ databases">
        <authorList>
            <person name="Sun Q."/>
            <person name="Sedlacek I."/>
        </authorList>
    </citation>
    <scope>NUCLEOTIDE SEQUENCE</scope>
    <source>
        <strain evidence="1">CCM 8606</strain>
    </source>
</reference>
<reference evidence="1" key="1">
    <citation type="journal article" date="2014" name="Int. J. Syst. Evol. Microbiol.">
        <title>Complete genome sequence of Corynebacterium casei LMG S-19264T (=DSM 44701T), isolated from a smear-ripened cheese.</title>
        <authorList>
            <consortium name="US DOE Joint Genome Institute (JGI-PGF)"/>
            <person name="Walter F."/>
            <person name="Albersmeier A."/>
            <person name="Kalinowski J."/>
            <person name="Ruckert C."/>
        </authorList>
    </citation>
    <scope>NUCLEOTIDE SEQUENCE</scope>
    <source>
        <strain evidence="1">CCM 8606</strain>
    </source>
</reference>